<dbReference type="Gene3D" id="1.25.40.10">
    <property type="entry name" value="Tetratricopeptide repeat domain"/>
    <property type="match status" value="4"/>
</dbReference>
<comment type="similarity">
    <text evidence="1">Belongs to the PPR family. P subfamily.</text>
</comment>
<dbReference type="AlphaFoldDB" id="A0A7J8Z0Z4"/>
<dbReference type="SUPFAM" id="SSF48452">
    <property type="entry name" value="TPR-like"/>
    <property type="match status" value="2"/>
</dbReference>
<organism evidence="5 6">
    <name type="scientific">Gossypium laxum</name>
    <dbReference type="NCBI Taxonomy" id="34288"/>
    <lineage>
        <taxon>Eukaryota</taxon>
        <taxon>Viridiplantae</taxon>
        <taxon>Streptophyta</taxon>
        <taxon>Embryophyta</taxon>
        <taxon>Tracheophyta</taxon>
        <taxon>Spermatophyta</taxon>
        <taxon>Magnoliopsida</taxon>
        <taxon>eudicotyledons</taxon>
        <taxon>Gunneridae</taxon>
        <taxon>Pentapetalae</taxon>
        <taxon>rosids</taxon>
        <taxon>malvids</taxon>
        <taxon>Malvales</taxon>
        <taxon>Malvaceae</taxon>
        <taxon>Malvoideae</taxon>
        <taxon>Gossypium</taxon>
    </lineage>
</organism>
<name>A0A7J8Z0Z4_9ROSI</name>
<dbReference type="InterPro" id="IPR019734">
    <property type="entry name" value="TPR_rpt"/>
</dbReference>
<keyword evidence="6" id="KW-1185">Reference proteome</keyword>
<dbReference type="PROSITE" id="PS51375">
    <property type="entry name" value="PPR"/>
    <property type="match status" value="2"/>
</dbReference>
<evidence type="ECO:0000256" key="2">
    <source>
        <dbReference type="ARBA" id="ARBA00022737"/>
    </source>
</evidence>
<dbReference type="Pfam" id="PF13041">
    <property type="entry name" value="PPR_2"/>
    <property type="match status" value="1"/>
</dbReference>
<evidence type="ECO:0000256" key="4">
    <source>
        <dbReference type="PROSITE-ProRule" id="PRU00708"/>
    </source>
</evidence>
<dbReference type="SMART" id="SM00028">
    <property type="entry name" value="TPR"/>
    <property type="match status" value="2"/>
</dbReference>
<keyword evidence="2" id="KW-0677">Repeat</keyword>
<evidence type="ECO:0000313" key="6">
    <source>
        <dbReference type="Proteomes" id="UP000593574"/>
    </source>
</evidence>
<dbReference type="InterPro" id="IPR002885">
    <property type="entry name" value="PPR_rpt"/>
</dbReference>
<dbReference type="PANTHER" id="PTHR45717:SF7">
    <property type="entry name" value="PENTACOTRIPEPTIDE-REPEAT REGION OF PRORP DOMAIN-CONTAINING PROTEIN"/>
    <property type="match status" value="1"/>
</dbReference>
<keyword evidence="3" id="KW-0802">TPR repeat</keyword>
<gene>
    <name evidence="5" type="ORF">Golax_017689</name>
</gene>
<protein>
    <recommendedName>
        <fullName evidence="7">Pentatricopeptide repeat-containing protein</fullName>
    </recommendedName>
</protein>
<dbReference type="GO" id="GO:0005739">
    <property type="term" value="C:mitochondrion"/>
    <property type="evidence" value="ECO:0007669"/>
    <property type="project" value="TreeGrafter"/>
</dbReference>
<proteinExistence type="inferred from homology"/>
<dbReference type="InterPro" id="IPR011990">
    <property type="entry name" value="TPR-like_helical_dom_sf"/>
</dbReference>
<evidence type="ECO:0000313" key="5">
    <source>
        <dbReference type="EMBL" id="MBA0705498.1"/>
    </source>
</evidence>
<comment type="caution">
    <text evidence="5">The sequence shown here is derived from an EMBL/GenBank/DDBJ whole genome shotgun (WGS) entry which is preliminary data.</text>
</comment>
<dbReference type="PANTHER" id="PTHR45717">
    <property type="entry name" value="OS12G0527900 PROTEIN"/>
    <property type="match status" value="1"/>
</dbReference>
<dbReference type="Proteomes" id="UP000593574">
    <property type="component" value="Unassembled WGS sequence"/>
</dbReference>
<evidence type="ECO:0000256" key="1">
    <source>
        <dbReference type="ARBA" id="ARBA00007626"/>
    </source>
</evidence>
<dbReference type="NCBIfam" id="TIGR00756">
    <property type="entry name" value="PPR"/>
    <property type="match status" value="2"/>
</dbReference>
<feature type="repeat" description="PPR" evidence="4">
    <location>
        <begin position="202"/>
        <end position="236"/>
    </location>
</feature>
<dbReference type="GO" id="GO:0003729">
    <property type="term" value="F:mRNA binding"/>
    <property type="evidence" value="ECO:0007669"/>
    <property type="project" value="UniProtKB-ARBA"/>
</dbReference>
<dbReference type="Pfam" id="PF01535">
    <property type="entry name" value="PPR"/>
    <property type="match status" value="3"/>
</dbReference>
<feature type="repeat" description="PPR" evidence="4">
    <location>
        <begin position="167"/>
        <end position="201"/>
    </location>
</feature>
<feature type="repeat" description="TPR" evidence="3">
    <location>
        <begin position="413"/>
        <end position="446"/>
    </location>
</feature>
<dbReference type="EMBL" id="JABEZV010000002">
    <property type="protein sequence ID" value="MBA0705498.1"/>
    <property type="molecule type" value="Genomic_DNA"/>
</dbReference>
<dbReference type="PROSITE" id="PS50005">
    <property type="entry name" value="TPR"/>
    <property type="match status" value="1"/>
</dbReference>
<evidence type="ECO:0008006" key="7">
    <source>
        <dbReference type="Google" id="ProtNLM"/>
    </source>
</evidence>
<accession>A0A7J8Z0Z4</accession>
<sequence>MASRTLFTILNNKKTKILTADWLVMTRAYCVAPNPANINSLYSRINAIGDPNCSVTPVLQQWVKGKNVKEFQLQRLIRDLRSRRRYTHALENMEGRRKIVNKLYGIVSNGNKRKMKCFGIKVSKWMSSSDIEFSSSDYAVQLDLIGRVNGLTAAKNFFSSLRDQDKTVKTYGALLNCYVRVGLIDESLSLMKKMKEMGFLSSPLNYNNLMCLYTHRGQFEKVPDVLLEMKTNGVSPDKFSYKICINSYGARADYDIMEKVLQEMDSQRDIQMDWCTYSLAANYYIKAGLKEKALHYLKECEKKVGNDAEGYDHLISFYARLGNKDELKRLWDLQKSKCRKQTNKNYIVMLGSLVKLGELEETEKLIDEWELSCKTYDFRVPNVLLIGYCQKDLVEKAEAKLQDIIKRRKIAIPNSWSIVATGYMNKNKMEKAFECFKEALAIQTQNRGWKPKAGLISSILSWLGENGEVEDAEAFVKLLRTKVPVNREMYHALLKAYIRNGKEVEGLLVSMKDDKIDENGDTMKILSLQDQNSEVTG</sequence>
<evidence type="ECO:0000256" key="3">
    <source>
        <dbReference type="PROSITE-ProRule" id="PRU00339"/>
    </source>
</evidence>
<reference evidence="5 6" key="1">
    <citation type="journal article" date="2019" name="Genome Biol. Evol.">
        <title>Insights into the evolution of the New World diploid cottons (Gossypium, subgenus Houzingenia) based on genome sequencing.</title>
        <authorList>
            <person name="Grover C.E."/>
            <person name="Arick M.A. 2nd"/>
            <person name="Thrash A."/>
            <person name="Conover J.L."/>
            <person name="Sanders W.S."/>
            <person name="Peterson D.G."/>
            <person name="Frelichowski J.E."/>
            <person name="Scheffler J.A."/>
            <person name="Scheffler B.E."/>
            <person name="Wendel J.F."/>
        </authorList>
    </citation>
    <scope>NUCLEOTIDE SEQUENCE [LARGE SCALE GENOMIC DNA]</scope>
    <source>
        <strain evidence="5">4</strain>
        <tissue evidence="5">Leaf</tissue>
    </source>
</reference>